<dbReference type="GeneID" id="106170642"/>
<dbReference type="OrthoDB" id="9325096at2759"/>
<keyword evidence="6" id="KW-0675">Receptor</keyword>
<evidence type="ECO:0000256" key="10">
    <source>
        <dbReference type="SAM" id="SignalP"/>
    </source>
</evidence>
<dbReference type="Pfam" id="PF08357">
    <property type="entry name" value="SEFIR"/>
    <property type="match status" value="1"/>
</dbReference>
<evidence type="ECO:0000256" key="6">
    <source>
        <dbReference type="ARBA" id="ARBA00023170"/>
    </source>
</evidence>
<gene>
    <name evidence="13" type="primary">LOC106170642</name>
</gene>
<dbReference type="KEGG" id="lak:106170642"/>
<dbReference type="RefSeq" id="XP_013406067.1">
    <property type="nucleotide sequence ID" value="XM_013550613.2"/>
</dbReference>
<evidence type="ECO:0000259" key="11">
    <source>
        <dbReference type="PROSITE" id="PS51534"/>
    </source>
</evidence>
<feature type="transmembrane region" description="Helical" evidence="9">
    <location>
        <begin position="325"/>
        <end position="349"/>
    </location>
</feature>
<dbReference type="GO" id="GO:0016020">
    <property type="term" value="C:membrane"/>
    <property type="evidence" value="ECO:0007669"/>
    <property type="project" value="UniProtKB-SubCell"/>
</dbReference>
<dbReference type="InterPro" id="IPR013568">
    <property type="entry name" value="SEFIR_dom"/>
</dbReference>
<dbReference type="PANTHER" id="PTHR15583">
    <property type="entry name" value="INTERLEUKIN-17 RECEPTOR"/>
    <property type="match status" value="1"/>
</dbReference>
<name>A0A1S3J6M5_LINAN</name>
<feature type="compositionally biased region" description="Polar residues" evidence="8">
    <location>
        <begin position="619"/>
        <end position="630"/>
    </location>
</feature>
<keyword evidence="2 9" id="KW-0812">Transmembrane</keyword>
<proteinExistence type="predicted"/>
<keyword evidence="7" id="KW-0325">Glycoprotein</keyword>
<dbReference type="InParanoid" id="A0A1S3J6M5"/>
<feature type="region of interest" description="Disordered" evidence="8">
    <location>
        <begin position="829"/>
        <end position="870"/>
    </location>
</feature>
<feature type="domain" description="SEFIR" evidence="11">
    <location>
        <begin position="382"/>
        <end position="540"/>
    </location>
</feature>
<sequence length="953" mass="105777">MAAMSPGTSNSGLIFFVLSVFLSLSPIIAQYCGNRNSCSITGYAENICFVNKTFGCSVNVTDWHAIQYPQGNGAVSAQDIHASYNNGSLFLNVSLELNHGFVNSTSGFEVHISQGGGSEIQCVLLEVKQLNWTEDELQQQTIILSLCMAEGERGPNKPYKLAITTRPQLHFTLEYFTILNNLTVLRLNQTAFLTNNTATTTVPSHATRTPVISPTGNVSKTVSVVMETYSPTNPSSTIATSSSSPVQSTSSSTVTGVTTTSTVKSSTRSTVTTTSQQTKTAKSSTTIEIKTTMDSGTTVAAGEQPSTKETDVIQSRLSHVEETQISIILGSILGVGLAVVAIGMACLCYRRRRLRQDFQMQRFEEEVESFSSNGEGNTFKTNPSVLLLYSYDCPAHERVVSAFAMYLKEVCGCQVHFDLWDQDVVREKGPLVWFGETLDQVDSVIVICSTGARFKCSQKNKYQVKVDHPIADIFVPASDMVVEKIRLARNEEQLFEQPPPQLLSKYCIVYFDYCTASDVPVKLELIPPFCLMKDIFAVYCQLHGIQNDTWSSLTYCARHTGVKLENFAKTSQGKELDSAVRAAKDYFRNNKNWLQEKLEPLFSLEPLPLEPHELQPSLQDSKQNSSQTNDIDPKVKVKVQGQIGSGGSTIDETDSVTIKDKRTEVECLDETPRRKSRHRQGKSAREEIAMDTFTPSNREEDPADGPTELVNQVNYYSKSHPKVTPARHNLNSPPQKRYKSRPPPDVFEAEKCRLPPPPVSSRKSPRGGSLETVNSVDHSQNNIHFTGEGRHIGHGNNENNTSSSELLNGDIEDFCLDSEEEMLRDIAFIKTTPRRDQDSPDMRYPGLPSQPDLGLSWKPPSDQSSNSGTSLHKVTGNKLFVYHNNMHPIKQNRMSDSNKIHVRNMSSNYSDEQKLILTGAEEFELGKENNYLNLVAKNPLPVPPLLHVDSTRF</sequence>
<dbReference type="InterPro" id="IPR039465">
    <property type="entry name" value="IL-17_rcpt-like"/>
</dbReference>
<feature type="compositionally biased region" description="Polar residues" evidence="8">
    <location>
        <begin position="771"/>
        <end position="784"/>
    </location>
</feature>
<accession>A0A1S3J6M5</accession>
<evidence type="ECO:0000256" key="8">
    <source>
        <dbReference type="SAM" id="MobiDB-lite"/>
    </source>
</evidence>
<evidence type="ECO:0000313" key="12">
    <source>
        <dbReference type="Proteomes" id="UP000085678"/>
    </source>
</evidence>
<evidence type="ECO:0000256" key="2">
    <source>
        <dbReference type="ARBA" id="ARBA00022692"/>
    </source>
</evidence>
<dbReference type="STRING" id="7574.A0A1S3J6M5"/>
<comment type="subcellular location">
    <subcellularLocation>
        <location evidence="1">Membrane</location>
        <topology evidence="1">Single-pass type I membrane protein</topology>
    </subcellularLocation>
</comment>
<feature type="chain" id="PRO_5010383626" evidence="10">
    <location>
        <begin position="30"/>
        <end position="953"/>
    </location>
</feature>
<evidence type="ECO:0000313" key="13">
    <source>
        <dbReference type="RefSeq" id="XP_013406067.1"/>
    </source>
</evidence>
<feature type="signal peptide" evidence="10">
    <location>
        <begin position="1"/>
        <end position="29"/>
    </location>
</feature>
<keyword evidence="3 10" id="KW-0732">Signal</keyword>
<evidence type="ECO:0000256" key="5">
    <source>
        <dbReference type="ARBA" id="ARBA00023136"/>
    </source>
</evidence>
<dbReference type="PANTHER" id="PTHR15583:SF7">
    <property type="entry name" value="INTERLEUKIN CYTOKINE RECEPTOR-RELATED PROTEIN 2"/>
    <property type="match status" value="1"/>
</dbReference>
<dbReference type="AlphaFoldDB" id="A0A1S3J6M5"/>
<evidence type="ECO:0000256" key="9">
    <source>
        <dbReference type="SAM" id="Phobius"/>
    </source>
</evidence>
<reference evidence="13" key="1">
    <citation type="submission" date="2025-08" db="UniProtKB">
        <authorList>
            <consortium name="RefSeq"/>
        </authorList>
    </citation>
    <scope>IDENTIFICATION</scope>
    <source>
        <tissue evidence="13">Gonads</tissue>
    </source>
</reference>
<feature type="region of interest" description="Disordered" evidence="8">
    <location>
        <begin position="231"/>
        <end position="260"/>
    </location>
</feature>
<dbReference type="Proteomes" id="UP000085678">
    <property type="component" value="Unplaced"/>
</dbReference>
<keyword evidence="5 9" id="KW-0472">Membrane</keyword>
<keyword evidence="12" id="KW-1185">Reference proteome</keyword>
<feature type="compositionally biased region" description="Basic and acidic residues" evidence="8">
    <location>
        <begin position="657"/>
        <end position="673"/>
    </location>
</feature>
<evidence type="ECO:0000256" key="7">
    <source>
        <dbReference type="ARBA" id="ARBA00023180"/>
    </source>
</evidence>
<evidence type="ECO:0000256" key="3">
    <source>
        <dbReference type="ARBA" id="ARBA00022729"/>
    </source>
</evidence>
<keyword evidence="4 9" id="KW-1133">Transmembrane helix</keyword>
<feature type="compositionally biased region" description="Low complexity" evidence="8">
    <location>
        <begin position="796"/>
        <end position="805"/>
    </location>
</feature>
<feature type="region of interest" description="Disordered" evidence="8">
    <location>
        <begin position="612"/>
        <end position="805"/>
    </location>
</feature>
<evidence type="ECO:0000256" key="4">
    <source>
        <dbReference type="ARBA" id="ARBA00022989"/>
    </source>
</evidence>
<organism evidence="12 13">
    <name type="scientific">Lingula anatina</name>
    <name type="common">Brachiopod</name>
    <name type="synonym">Lingula unguis</name>
    <dbReference type="NCBI Taxonomy" id="7574"/>
    <lineage>
        <taxon>Eukaryota</taxon>
        <taxon>Metazoa</taxon>
        <taxon>Spiralia</taxon>
        <taxon>Lophotrochozoa</taxon>
        <taxon>Brachiopoda</taxon>
        <taxon>Linguliformea</taxon>
        <taxon>Lingulata</taxon>
        <taxon>Lingulida</taxon>
        <taxon>Linguloidea</taxon>
        <taxon>Lingulidae</taxon>
        <taxon>Lingula</taxon>
    </lineage>
</organism>
<dbReference type="Gene3D" id="3.40.50.11530">
    <property type="match status" value="1"/>
</dbReference>
<protein>
    <submittedName>
        <fullName evidence="13">Uncharacterized protein LOC106170642</fullName>
    </submittedName>
</protein>
<feature type="compositionally biased region" description="Low complexity" evidence="8">
    <location>
        <begin position="760"/>
        <end position="769"/>
    </location>
</feature>
<feature type="compositionally biased region" description="Polar residues" evidence="8">
    <location>
        <begin position="861"/>
        <end position="870"/>
    </location>
</feature>
<dbReference type="PROSITE" id="PS51534">
    <property type="entry name" value="SEFIR"/>
    <property type="match status" value="1"/>
</dbReference>
<dbReference type="GO" id="GO:0030368">
    <property type="term" value="F:interleukin-17 receptor activity"/>
    <property type="evidence" value="ECO:0007669"/>
    <property type="project" value="InterPro"/>
</dbReference>
<evidence type="ECO:0000256" key="1">
    <source>
        <dbReference type="ARBA" id="ARBA00004479"/>
    </source>
</evidence>